<dbReference type="InterPro" id="IPR000713">
    <property type="entry name" value="Mur_ligase_N"/>
</dbReference>
<keyword evidence="5 10" id="KW-0067">ATP-binding</keyword>
<evidence type="ECO:0000259" key="12">
    <source>
        <dbReference type="Pfam" id="PF01225"/>
    </source>
</evidence>
<dbReference type="SUPFAM" id="SSF63418">
    <property type="entry name" value="MurE/MurF N-terminal domain"/>
    <property type="match status" value="1"/>
</dbReference>
<evidence type="ECO:0000256" key="9">
    <source>
        <dbReference type="ARBA" id="ARBA00023316"/>
    </source>
</evidence>
<evidence type="ECO:0000256" key="7">
    <source>
        <dbReference type="ARBA" id="ARBA00022984"/>
    </source>
</evidence>
<evidence type="ECO:0000259" key="14">
    <source>
        <dbReference type="Pfam" id="PF08245"/>
    </source>
</evidence>
<dbReference type="UniPathway" id="UPA00219"/>
<dbReference type="EC" id="6.3.2.10" evidence="10 11"/>
<comment type="subcellular location">
    <subcellularLocation>
        <location evidence="10 11">Cytoplasm</location>
    </subcellularLocation>
</comment>
<name>A0A512T8S3_CLOBU</name>
<dbReference type="Pfam" id="PF01225">
    <property type="entry name" value="Mur_ligase"/>
    <property type="match status" value="1"/>
</dbReference>
<dbReference type="SUPFAM" id="SSF53244">
    <property type="entry name" value="MurD-like peptide ligases, peptide-binding domain"/>
    <property type="match status" value="1"/>
</dbReference>
<feature type="domain" description="Mur ligase central" evidence="14">
    <location>
        <begin position="114"/>
        <end position="299"/>
    </location>
</feature>
<evidence type="ECO:0000256" key="1">
    <source>
        <dbReference type="ARBA" id="ARBA00022490"/>
    </source>
</evidence>
<reference evidence="15 16" key="1">
    <citation type="submission" date="2019-07" db="EMBL/GenBank/DDBJ databases">
        <title>Whole genome shotgun sequence of Clostridium butyricum NBRC 3858.</title>
        <authorList>
            <person name="Hosoyama A."/>
            <person name="Uohara A."/>
            <person name="Ohji S."/>
            <person name="Ichikawa N."/>
        </authorList>
    </citation>
    <scope>NUCLEOTIDE SEQUENCE [LARGE SCALE GENOMIC DNA]</scope>
    <source>
        <strain evidence="15 16">NBRC 3858</strain>
    </source>
</reference>
<feature type="domain" description="Mur ligase N-terminal catalytic" evidence="12">
    <location>
        <begin position="27"/>
        <end position="103"/>
    </location>
</feature>
<dbReference type="InterPro" id="IPR013221">
    <property type="entry name" value="Mur_ligase_cen"/>
</dbReference>
<evidence type="ECO:0000256" key="10">
    <source>
        <dbReference type="HAMAP-Rule" id="MF_02019"/>
    </source>
</evidence>
<dbReference type="NCBIfam" id="TIGR01143">
    <property type="entry name" value="murF"/>
    <property type="match status" value="1"/>
</dbReference>
<dbReference type="InterPro" id="IPR051046">
    <property type="entry name" value="MurCDEF_CellWall_CoF430Synth"/>
</dbReference>
<evidence type="ECO:0000256" key="4">
    <source>
        <dbReference type="ARBA" id="ARBA00022741"/>
    </source>
</evidence>
<dbReference type="GO" id="GO:0009252">
    <property type="term" value="P:peptidoglycan biosynthetic process"/>
    <property type="evidence" value="ECO:0007669"/>
    <property type="project" value="UniProtKB-UniRule"/>
</dbReference>
<evidence type="ECO:0000256" key="3">
    <source>
        <dbReference type="ARBA" id="ARBA00022618"/>
    </source>
</evidence>
<dbReference type="InterPro" id="IPR005863">
    <property type="entry name" value="UDP-N-AcMur_synth"/>
</dbReference>
<dbReference type="HAMAP" id="MF_02019">
    <property type="entry name" value="MurF"/>
    <property type="match status" value="1"/>
</dbReference>
<evidence type="ECO:0000256" key="8">
    <source>
        <dbReference type="ARBA" id="ARBA00023306"/>
    </source>
</evidence>
<comment type="similarity">
    <text evidence="10">Belongs to the MurCDEF family. MurF subfamily.</text>
</comment>
<evidence type="ECO:0000259" key="13">
    <source>
        <dbReference type="Pfam" id="PF02875"/>
    </source>
</evidence>
<comment type="function">
    <text evidence="10 11">Involved in cell wall formation. Catalyzes the final step in the synthesis of UDP-N-acetylmuramoyl-pentapeptide, the precursor of murein.</text>
</comment>
<dbReference type="Pfam" id="PF08245">
    <property type="entry name" value="Mur_ligase_M"/>
    <property type="match status" value="1"/>
</dbReference>
<evidence type="ECO:0000256" key="5">
    <source>
        <dbReference type="ARBA" id="ARBA00022840"/>
    </source>
</evidence>
<dbReference type="PANTHER" id="PTHR43024">
    <property type="entry name" value="UDP-N-ACETYLMURAMOYL-TRIPEPTIDE--D-ALANYL-D-ALANINE LIGASE"/>
    <property type="match status" value="1"/>
</dbReference>
<sequence length="456" mass="50808">MVLDLNIQEVIEAVNGEIIVKNNDGHFNKISTDTRKIENDNLFVALKGANFNGNTYAVSAIEKGASVVIVDEIKFEKEDLKCKGTVIKVKDTKVALGDLARYYRKKLGIKVVGITGSTGKTSTKDLIAAFLSGKYKVFKTQGNFNNEIGLPLMIFELNKDYDVAVLEMGTSNFGEINTLAGIALPDIAAITNVGVAHIEYLKTRENILKEKMSISDFFKDDSCLVINCENDMLKTVKDEDHKNINIQRTGYDKSYNLYAENIELTSETTSFDAVYKDECHRFNLNMVGEHNVLNALLGIQISKDLGLTFEEMEKGLDNFKATSMRLEFIKHNKFTIINDSYNANPDSMKAAINVLKSYTGDRKIAVLGTMGELGDYANIAHKEVGEFAKGKADILLTTGEYKDSYKEGFGTNTLVFDTKDDLIKSLNSMIKDEDTILVKASRSAKFEEIIKEIQNK</sequence>
<comment type="catalytic activity">
    <reaction evidence="10 11">
        <text>D-alanyl-D-alanine + UDP-N-acetyl-alpha-D-muramoyl-L-alanyl-gamma-D-glutamyl-meso-2,6-diaminopimelate + ATP = UDP-N-acetyl-alpha-D-muramoyl-L-alanyl-gamma-D-glutamyl-meso-2,6-diaminopimeloyl-D-alanyl-D-alanine + ADP + phosphate + H(+)</text>
        <dbReference type="Rhea" id="RHEA:28374"/>
        <dbReference type="ChEBI" id="CHEBI:15378"/>
        <dbReference type="ChEBI" id="CHEBI:30616"/>
        <dbReference type="ChEBI" id="CHEBI:43474"/>
        <dbReference type="ChEBI" id="CHEBI:57822"/>
        <dbReference type="ChEBI" id="CHEBI:61386"/>
        <dbReference type="ChEBI" id="CHEBI:83905"/>
        <dbReference type="ChEBI" id="CHEBI:456216"/>
        <dbReference type="EC" id="6.3.2.10"/>
    </reaction>
</comment>
<dbReference type="GO" id="GO:0008360">
    <property type="term" value="P:regulation of cell shape"/>
    <property type="evidence" value="ECO:0007669"/>
    <property type="project" value="UniProtKB-KW"/>
</dbReference>
<evidence type="ECO:0000256" key="6">
    <source>
        <dbReference type="ARBA" id="ARBA00022960"/>
    </source>
</evidence>
<comment type="pathway">
    <text evidence="10 11">Cell wall biogenesis; peptidoglycan biosynthesis.</text>
</comment>
<keyword evidence="9 10" id="KW-0961">Cell wall biogenesis/degradation</keyword>
<evidence type="ECO:0000256" key="11">
    <source>
        <dbReference type="RuleBase" id="RU004136"/>
    </source>
</evidence>
<dbReference type="GO" id="GO:0005737">
    <property type="term" value="C:cytoplasm"/>
    <property type="evidence" value="ECO:0007669"/>
    <property type="project" value="UniProtKB-SubCell"/>
</dbReference>
<dbReference type="GO" id="GO:0051301">
    <property type="term" value="P:cell division"/>
    <property type="evidence" value="ECO:0007669"/>
    <property type="project" value="UniProtKB-KW"/>
</dbReference>
<dbReference type="AlphaFoldDB" id="A0A512T8S3"/>
<dbReference type="Pfam" id="PF02875">
    <property type="entry name" value="Mur_ligase_C"/>
    <property type="match status" value="1"/>
</dbReference>
<keyword evidence="3 10" id="KW-0132">Cell division</keyword>
<keyword evidence="8 10" id="KW-0131">Cell cycle</keyword>
<dbReference type="InterPro" id="IPR036615">
    <property type="entry name" value="Mur_ligase_C_dom_sf"/>
</dbReference>
<accession>A0A512T8S3</accession>
<dbReference type="GO" id="GO:0047480">
    <property type="term" value="F:UDP-N-acetylmuramoyl-tripeptide-D-alanyl-D-alanine ligase activity"/>
    <property type="evidence" value="ECO:0007669"/>
    <property type="project" value="UniProtKB-UniRule"/>
</dbReference>
<feature type="domain" description="Mur ligase C-terminal" evidence="13">
    <location>
        <begin position="324"/>
        <end position="442"/>
    </location>
</feature>
<evidence type="ECO:0000256" key="2">
    <source>
        <dbReference type="ARBA" id="ARBA00022598"/>
    </source>
</evidence>
<dbReference type="GO" id="GO:0005524">
    <property type="term" value="F:ATP binding"/>
    <property type="evidence" value="ECO:0007669"/>
    <property type="project" value="UniProtKB-UniRule"/>
</dbReference>
<evidence type="ECO:0000313" key="16">
    <source>
        <dbReference type="Proteomes" id="UP000321089"/>
    </source>
</evidence>
<keyword evidence="6 10" id="KW-0133">Cell shape</keyword>
<dbReference type="Proteomes" id="UP000321089">
    <property type="component" value="Unassembled WGS sequence"/>
</dbReference>
<keyword evidence="2 10" id="KW-0436">Ligase</keyword>
<keyword evidence="4 10" id="KW-0547">Nucleotide-binding</keyword>
<dbReference type="EMBL" id="BKBC01000007">
    <property type="protein sequence ID" value="GEQ20294.1"/>
    <property type="molecule type" value="Genomic_DNA"/>
</dbReference>
<dbReference type="InterPro" id="IPR036565">
    <property type="entry name" value="Mur-like_cat_sf"/>
</dbReference>
<comment type="caution">
    <text evidence="15">The sequence shown here is derived from an EMBL/GenBank/DDBJ whole genome shotgun (WGS) entry which is preliminary data.</text>
</comment>
<dbReference type="SUPFAM" id="SSF53623">
    <property type="entry name" value="MurD-like peptide ligases, catalytic domain"/>
    <property type="match status" value="1"/>
</dbReference>
<keyword evidence="7 10" id="KW-0573">Peptidoglycan synthesis</keyword>
<dbReference type="Gene3D" id="3.40.1390.10">
    <property type="entry name" value="MurE/MurF, N-terminal domain"/>
    <property type="match status" value="1"/>
</dbReference>
<dbReference type="GO" id="GO:0071555">
    <property type="term" value="P:cell wall organization"/>
    <property type="evidence" value="ECO:0007669"/>
    <property type="project" value="UniProtKB-KW"/>
</dbReference>
<dbReference type="Gene3D" id="3.40.1190.10">
    <property type="entry name" value="Mur-like, catalytic domain"/>
    <property type="match status" value="1"/>
</dbReference>
<evidence type="ECO:0000313" key="15">
    <source>
        <dbReference type="EMBL" id="GEQ20294.1"/>
    </source>
</evidence>
<protein>
    <recommendedName>
        <fullName evidence="10 11">UDP-N-acetylmuramoyl-tripeptide--D-alanyl-D-alanine ligase</fullName>
        <ecNumber evidence="10 11">6.3.2.10</ecNumber>
    </recommendedName>
    <alternativeName>
        <fullName evidence="10">D-alanyl-D-alanine-adding enzyme</fullName>
    </alternativeName>
</protein>
<dbReference type="PANTHER" id="PTHR43024:SF1">
    <property type="entry name" value="UDP-N-ACETYLMURAMOYL-TRIPEPTIDE--D-ALANYL-D-ALANINE LIGASE"/>
    <property type="match status" value="1"/>
</dbReference>
<organism evidence="15 16">
    <name type="scientific">Clostridium butyricum</name>
    <dbReference type="NCBI Taxonomy" id="1492"/>
    <lineage>
        <taxon>Bacteria</taxon>
        <taxon>Bacillati</taxon>
        <taxon>Bacillota</taxon>
        <taxon>Clostridia</taxon>
        <taxon>Eubacteriales</taxon>
        <taxon>Clostridiaceae</taxon>
        <taxon>Clostridium</taxon>
    </lineage>
</organism>
<gene>
    <name evidence="10 15" type="primary">murF</name>
    <name evidence="15" type="ORF">CBU02nite_08000</name>
</gene>
<keyword evidence="1 10" id="KW-0963">Cytoplasm</keyword>
<proteinExistence type="inferred from homology"/>
<feature type="binding site" evidence="10">
    <location>
        <begin position="116"/>
        <end position="122"/>
    </location>
    <ligand>
        <name>ATP</name>
        <dbReference type="ChEBI" id="CHEBI:30616"/>
    </ligand>
</feature>
<dbReference type="InterPro" id="IPR004101">
    <property type="entry name" value="Mur_ligase_C"/>
</dbReference>
<dbReference type="InterPro" id="IPR035911">
    <property type="entry name" value="MurE/MurF_N"/>
</dbReference>
<dbReference type="Gene3D" id="3.90.190.20">
    <property type="entry name" value="Mur ligase, C-terminal domain"/>
    <property type="match status" value="1"/>
</dbReference>